<feature type="modified residue" description="N6-acetyllysine" evidence="6">
    <location>
        <position position="606"/>
    </location>
</feature>
<evidence type="ECO:0000313" key="10">
    <source>
        <dbReference type="EMBL" id="TWA85090.1"/>
    </source>
</evidence>
<dbReference type="PROSITE" id="PS00455">
    <property type="entry name" value="AMP_BINDING"/>
    <property type="match status" value="1"/>
</dbReference>
<dbReference type="InterPro" id="IPR032387">
    <property type="entry name" value="ACAS_N"/>
</dbReference>
<dbReference type="Gene3D" id="3.30.300.30">
    <property type="match status" value="1"/>
</dbReference>
<dbReference type="Pfam" id="PF13193">
    <property type="entry name" value="AMP-binding_C"/>
    <property type="match status" value="1"/>
</dbReference>
<proteinExistence type="inferred from homology"/>
<dbReference type="Gene3D" id="3.40.50.12780">
    <property type="entry name" value="N-terminal domain of ligase-like"/>
    <property type="match status" value="1"/>
</dbReference>
<feature type="binding site" evidence="6">
    <location>
        <position position="523"/>
    </location>
    <ligand>
        <name>ATP</name>
        <dbReference type="ChEBI" id="CHEBI:30616"/>
    </ligand>
</feature>
<dbReference type="InterPro" id="IPR011904">
    <property type="entry name" value="Ac_CoA_lig"/>
</dbReference>
<dbReference type="GO" id="GO:0003987">
    <property type="term" value="F:acetate-CoA ligase activity"/>
    <property type="evidence" value="ECO:0007669"/>
    <property type="project" value="UniProtKB-UniRule"/>
</dbReference>
<sequence>MSDNSFFPVKPEIAKTAYVDEAAYARLYEQSINDPEAFWGEQGKRIDWIKPYSKVKDVSYTGDVHIKWFYDGTLNVSANCVDRHLATRGDQTAIIFEGDDPGVSKHITYKELHEQVCRLANVLKKNGVKKGDRVTIYLPMIPEAAYAMLACARVGAIHSIVFGGFSPDSLKDRIVDCDSHFVITSDEGLRGGRKVPLKANADKAVAAAPGVKHVLVVKHTGGNVAWTEGRDLWYHEEIASVSADCPPEEMSAEDPLFILYTSGSTGKPKGVLHTTGGYLVYASMTHQYVFDYKDGEVYWCTADVGWVTGHSYIVYGPLANGATTLMFEGVPTYPDISRFWQVVDKHKVNIFYTAPTAIRSLMREGEGPVKKTSRSSLRILGSVGEPINPEAWLWYYNVVGDGRCPIVDTWWQTETGGILITPLPGAIGQKPGSATKPFFGVKPVVVDNDGKELEGETEGNLCIADSWPGQMRTVFGDHERFVQTYFSTFAGYYFTGDGCRRDADGYYWITGRVDDVINVSGHRMGTAEVESALVAHPKVAEAAVVGYPHDLKGQGIYAYVTLNAGESPTEELRKELVAWVRKEIGPIASPDLIQWSPGLPKTRSGKIMRRILRKIAANEHDSLGDTSTLADPTVVTDLIENRMNNA</sequence>
<dbReference type="GO" id="GO:0019427">
    <property type="term" value="P:acetyl-CoA biosynthetic process from acetate"/>
    <property type="evidence" value="ECO:0007669"/>
    <property type="project" value="UniProtKB-UniRule"/>
</dbReference>
<comment type="function">
    <text evidence="6">Catalyzes the conversion of acetate into acetyl-CoA (AcCoA), an essential intermediate at the junction of anabolic and catabolic pathways. AcsA undergoes a two-step reaction. In the first half reaction, AcsA combines acetate with ATP to form acetyl-adenylate (AcAMP) intermediate. In the second half reaction, it can then transfer the acetyl group from AcAMP to the sulfhydryl group of CoA, forming the product AcCoA.</text>
</comment>
<feature type="binding site" evidence="6">
    <location>
        <begin position="408"/>
        <end position="413"/>
    </location>
    <ligand>
        <name>ATP</name>
        <dbReference type="ChEBI" id="CHEBI:30616"/>
    </ligand>
</feature>
<dbReference type="PANTHER" id="PTHR24095:SF14">
    <property type="entry name" value="ACETYL-COENZYME A SYNTHETASE 1"/>
    <property type="match status" value="1"/>
</dbReference>
<evidence type="ECO:0000259" key="7">
    <source>
        <dbReference type="Pfam" id="PF00501"/>
    </source>
</evidence>
<dbReference type="CDD" id="cd05966">
    <property type="entry name" value="ACS"/>
    <property type="match status" value="1"/>
</dbReference>
<dbReference type="PANTHER" id="PTHR24095">
    <property type="entry name" value="ACETYL-COENZYME A SYNTHETASE"/>
    <property type="match status" value="1"/>
</dbReference>
<feature type="binding site" evidence="6">
    <location>
        <position position="497"/>
    </location>
    <ligand>
        <name>ATP</name>
        <dbReference type="ChEBI" id="CHEBI:30616"/>
    </ligand>
</feature>
<evidence type="ECO:0000256" key="5">
    <source>
        <dbReference type="ARBA" id="ARBA00022990"/>
    </source>
</evidence>
<feature type="binding site" evidence="6">
    <location>
        <position position="308"/>
    </location>
    <ligand>
        <name>CoA</name>
        <dbReference type="ChEBI" id="CHEBI:57287"/>
    </ligand>
</feature>
<gene>
    <name evidence="6" type="primary">acsA</name>
    <name evidence="10" type="ORF">FBZ83_104362</name>
</gene>
<dbReference type="Pfam" id="PF00501">
    <property type="entry name" value="AMP-binding"/>
    <property type="match status" value="1"/>
</dbReference>
<accession>A0A560CJN5</accession>
<dbReference type="GO" id="GO:0016208">
    <property type="term" value="F:AMP binding"/>
    <property type="evidence" value="ECO:0007669"/>
    <property type="project" value="InterPro"/>
</dbReference>
<dbReference type="FunFam" id="3.30.300.30:FF:000004">
    <property type="entry name" value="Acetyl-coenzyme A synthetase"/>
    <property type="match status" value="1"/>
</dbReference>
<dbReference type="InterPro" id="IPR045851">
    <property type="entry name" value="AMP-bd_C_sf"/>
</dbReference>
<evidence type="ECO:0000313" key="11">
    <source>
        <dbReference type="Proteomes" id="UP000318529"/>
    </source>
</evidence>
<keyword evidence="5 6" id="KW-0007">Acetylation</keyword>
<dbReference type="RefSeq" id="WP_145682443.1">
    <property type="nucleotide sequence ID" value="NZ_VITH01000004.1"/>
</dbReference>
<dbReference type="AlphaFoldDB" id="A0A560CJN5"/>
<keyword evidence="4 6" id="KW-0067">ATP-binding</keyword>
<dbReference type="EMBL" id="VITH01000004">
    <property type="protein sequence ID" value="TWA85090.1"/>
    <property type="molecule type" value="Genomic_DNA"/>
</dbReference>
<comment type="caution">
    <text evidence="10">The sequence shown here is derived from an EMBL/GenBank/DDBJ whole genome shotgun (WGS) entry which is preliminary data.</text>
</comment>
<organism evidence="10 11">
    <name type="scientific">Azospirillum brasilense</name>
    <dbReference type="NCBI Taxonomy" id="192"/>
    <lineage>
        <taxon>Bacteria</taxon>
        <taxon>Pseudomonadati</taxon>
        <taxon>Pseudomonadota</taxon>
        <taxon>Alphaproteobacteria</taxon>
        <taxon>Rhodospirillales</taxon>
        <taxon>Azospirillaceae</taxon>
        <taxon>Azospirillum</taxon>
    </lineage>
</organism>
<dbReference type="HAMAP" id="MF_01123">
    <property type="entry name" value="Ac_CoA_synth"/>
    <property type="match status" value="1"/>
</dbReference>
<dbReference type="FunFam" id="3.40.50.12780:FF:000001">
    <property type="entry name" value="Acetyl-coenzyme A synthetase"/>
    <property type="match status" value="1"/>
</dbReference>
<feature type="binding site" evidence="6">
    <location>
        <position position="539"/>
    </location>
    <ligand>
        <name>Mg(2+)</name>
        <dbReference type="ChEBI" id="CHEBI:18420"/>
    </ligand>
</feature>
<dbReference type="NCBIfam" id="NF001208">
    <property type="entry name" value="PRK00174.1"/>
    <property type="match status" value="1"/>
</dbReference>
<feature type="binding site" evidence="6">
    <location>
        <position position="581"/>
    </location>
    <ligand>
        <name>CoA</name>
        <dbReference type="ChEBI" id="CHEBI:57287"/>
    </ligand>
</feature>
<feature type="domain" description="AMP-dependent synthetase/ligase" evidence="7">
    <location>
        <begin position="82"/>
        <end position="465"/>
    </location>
</feature>
<protein>
    <recommendedName>
        <fullName evidence="6">Acetyl-coenzyme A synthetase</fullName>
        <shortName evidence="6">AcCoA synthetase</shortName>
        <shortName evidence="6">Acs</shortName>
        <ecNumber evidence="6">6.2.1.1</ecNumber>
    </recommendedName>
    <alternativeName>
        <fullName evidence="6">Acetate--CoA ligase</fullName>
    </alternativeName>
    <alternativeName>
        <fullName evidence="6">Acyl-activating enzyme</fullName>
    </alternativeName>
</protein>
<dbReference type="InterPro" id="IPR000873">
    <property type="entry name" value="AMP-dep_synth/lig_dom"/>
</dbReference>
<keyword evidence="6" id="KW-0479">Metal-binding</keyword>
<dbReference type="GO" id="GO:0046872">
    <property type="term" value="F:metal ion binding"/>
    <property type="evidence" value="ECO:0007669"/>
    <property type="project" value="UniProtKB-KW"/>
</dbReference>
<dbReference type="Pfam" id="PF16177">
    <property type="entry name" value="ACAS_N"/>
    <property type="match status" value="1"/>
</dbReference>
<feature type="binding site" evidence="6">
    <location>
        <begin position="384"/>
        <end position="386"/>
    </location>
    <ligand>
        <name>ATP</name>
        <dbReference type="ChEBI" id="CHEBI:30616"/>
    </ligand>
</feature>
<dbReference type="InterPro" id="IPR020845">
    <property type="entry name" value="AMP-binding_CS"/>
</dbReference>
<evidence type="ECO:0000256" key="2">
    <source>
        <dbReference type="ARBA" id="ARBA00022598"/>
    </source>
</evidence>
<feature type="binding site" evidence="6">
    <location>
        <position position="536"/>
    </location>
    <ligand>
        <name>Mg(2+)</name>
        <dbReference type="ChEBI" id="CHEBI:18420"/>
    </ligand>
</feature>
<dbReference type="EC" id="6.2.1.1" evidence="6"/>
<evidence type="ECO:0000256" key="4">
    <source>
        <dbReference type="ARBA" id="ARBA00022840"/>
    </source>
</evidence>
<dbReference type="GO" id="GO:0005524">
    <property type="term" value="F:ATP binding"/>
    <property type="evidence" value="ECO:0007669"/>
    <property type="project" value="UniProtKB-KW"/>
</dbReference>
<evidence type="ECO:0000256" key="1">
    <source>
        <dbReference type="ARBA" id="ARBA00006432"/>
    </source>
</evidence>
<keyword evidence="3 6" id="KW-0547">Nucleotide-binding</keyword>
<comment type="PTM">
    <text evidence="6">Acetylated. Deacetylation by the SIR2-homolog deacetylase activates the enzyme.</text>
</comment>
<dbReference type="InterPro" id="IPR025110">
    <property type="entry name" value="AMP-bd_C"/>
</dbReference>
<dbReference type="Proteomes" id="UP000318529">
    <property type="component" value="Unassembled WGS sequence"/>
</dbReference>
<evidence type="ECO:0000256" key="6">
    <source>
        <dbReference type="HAMAP-Rule" id="MF_01123"/>
    </source>
</evidence>
<dbReference type="SUPFAM" id="SSF56801">
    <property type="entry name" value="Acetyl-CoA synthetase-like"/>
    <property type="match status" value="1"/>
</dbReference>
<feature type="binding site" evidence="6">
    <location>
        <position position="534"/>
    </location>
    <ligand>
        <name>Mg(2+)</name>
        <dbReference type="ChEBI" id="CHEBI:18420"/>
    </ligand>
</feature>
<evidence type="ECO:0000259" key="9">
    <source>
        <dbReference type="Pfam" id="PF16177"/>
    </source>
</evidence>
<evidence type="ECO:0000259" key="8">
    <source>
        <dbReference type="Pfam" id="PF13193"/>
    </source>
</evidence>
<comment type="catalytic activity">
    <reaction evidence="6">
        <text>acetate + ATP + CoA = acetyl-CoA + AMP + diphosphate</text>
        <dbReference type="Rhea" id="RHEA:23176"/>
        <dbReference type="ChEBI" id="CHEBI:30089"/>
        <dbReference type="ChEBI" id="CHEBI:30616"/>
        <dbReference type="ChEBI" id="CHEBI:33019"/>
        <dbReference type="ChEBI" id="CHEBI:57287"/>
        <dbReference type="ChEBI" id="CHEBI:57288"/>
        <dbReference type="ChEBI" id="CHEBI:456215"/>
        <dbReference type="EC" id="6.2.1.1"/>
    </reaction>
</comment>
<dbReference type="GO" id="GO:0005829">
    <property type="term" value="C:cytosol"/>
    <property type="evidence" value="ECO:0007669"/>
    <property type="project" value="TreeGrafter"/>
</dbReference>
<feature type="domain" description="Acetyl-coenzyme A synthetase N-terminal" evidence="9">
    <location>
        <begin position="24"/>
        <end position="80"/>
    </location>
</feature>
<name>A0A560CJN5_AZOBR</name>
<dbReference type="InterPro" id="IPR042099">
    <property type="entry name" value="ANL_N_sf"/>
</dbReference>
<feature type="binding site" evidence="6">
    <location>
        <begin position="190"/>
        <end position="193"/>
    </location>
    <ligand>
        <name>CoA</name>
        <dbReference type="ChEBI" id="CHEBI:57287"/>
    </ligand>
</feature>
<comment type="cofactor">
    <cofactor evidence="6">
        <name>Mg(2+)</name>
        <dbReference type="ChEBI" id="CHEBI:18420"/>
    </cofactor>
</comment>
<keyword evidence="2 6" id="KW-0436">Ligase</keyword>
<feature type="binding site" evidence="6">
    <location>
        <position position="512"/>
    </location>
    <ligand>
        <name>ATP</name>
        <dbReference type="ChEBI" id="CHEBI:30616"/>
    </ligand>
</feature>
<feature type="domain" description="AMP-binding enzyme C-terminal" evidence="8">
    <location>
        <begin position="528"/>
        <end position="606"/>
    </location>
</feature>
<dbReference type="NCBIfam" id="TIGR02188">
    <property type="entry name" value="Ac_CoA_lig_AcsA"/>
    <property type="match status" value="1"/>
</dbReference>
<evidence type="ECO:0000256" key="3">
    <source>
        <dbReference type="ARBA" id="ARBA00022741"/>
    </source>
</evidence>
<feature type="binding site" evidence="6">
    <location>
        <position position="520"/>
    </location>
    <ligand>
        <name>CoA</name>
        <dbReference type="ChEBI" id="CHEBI:57287"/>
    </ligand>
</feature>
<reference evidence="10 11" key="1">
    <citation type="submission" date="2019-06" db="EMBL/GenBank/DDBJ databases">
        <title>Genomic Encyclopedia of Type Strains, Phase IV (KMG-V): Genome sequencing to study the core and pangenomes of soil and plant-associated prokaryotes.</title>
        <authorList>
            <person name="Whitman W."/>
        </authorList>
    </citation>
    <scope>NUCLEOTIDE SEQUENCE [LARGE SCALE GENOMIC DNA]</scope>
    <source>
        <strain evidence="10 11">BR 11650</strain>
    </source>
</reference>
<keyword evidence="6" id="KW-0460">Magnesium</keyword>
<comment type="caution">
    <text evidence="6">Lacks conserved residue(s) required for the propagation of feature annotation.</text>
</comment>
<comment type="similarity">
    <text evidence="1 6">Belongs to the ATP-dependent AMP-binding enzyme family.</text>
</comment>